<dbReference type="AlphaFoldDB" id="A0A382QKU1"/>
<keyword evidence="1" id="KW-0472">Membrane</keyword>
<evidence type="ECO:0000313" key="2">
    <source>
        <dbReference type="EMBL" id="SVC84931.1"/>
    </source>
</evidence>
<dbReference type="EMBL" id="UINC01114551">
    <property type="protein sequence ID" value="SVC84931.1"/>
    <property type="molecule type" value="Genomic_DNA"/>
</dbReference>
<accession>A0A382QKU1</accession>
<name>A0A382QKU1_9ZZZZ</name>
<reference evidence="2" key="1">
    <citation type="submission" date="2018-05" db="EMBL/GenBank/DDBJ databases">
        <authorList>
            <person name="Lanie J.A."/>
            <person name="Ng W.-L."/>
            <person name="Kazmierczak K.M."/>
            <person name="Andrzejewski T.M."/>
            <person name="Davidsen T.M."/>
            <person name="Wayne K.J."/>
            <person name="Tettelin H."/>
            <person name="Glass J.I."/>
            <person name="Rusch D."/>
            <person name="Podicherti R."/>
            <person name="Tsui H.-C.T."/>
            <person name="Winkler M.E."/>
        </authorList>
    </citation>
    <scope>NUCLEOTIDE SEQUENCE</scope>
</reference>
<keyword evidence="1" id="KW-1133">Transmembrane helix</keyword>
<gene>
    <name evidence="2" type="ORF">METZ01_LOCUS337785</name>
</gene>
<proteinExistence type="predicted"/>
<protein>
    <submittedName>
        <fullName evidence="2">Uncharacterized protein</fullName>
    </submittedName>
</protein>
<keyword evidence="1" id="KW-0812">Transmembrane</keyword>
<sequence>MVYLPRTGNRIGSSRLVSGDQNVRKQDSTARSSILLDLIQFFYVGCLVLQGISYPVAISPHTVRTTTKEYAPQRLITPL</sequence>
<organism evidence="2">
    <name type="scientific">marine metagenome</name>
    <dbReference type="NCBI Taxonomy" id="408172"/>
    <lineage>
        <taxon>unclassified sequences</taxon>
        <taxon>metagenomes</taxon>
        <taxon>ecological metagenomes</taxon>
    </lineage>
</organism>
<feature type="transmembrane region" description="Helical" evidence="1">
    <location>
        <begin position="34"/>
        <end position="54"/>
    </location>
</feature>
<evidence type="ECO:0000256" key="1">
    <source>
        <dbReference type="SAM" id="Phobius"/>
    </source>
</evidence>